<evidence type="ECO:0000259" key="1">
    <source>
        <dbReference type="SMART" id="SM00776"/>
    </source>
</evidence>
<feature type="domain" description="Glycosyl hydrolase family 98 putative carbohydrate-binding module" evidence="1">
    <location>
        <begin position="7"/>
        <end position="94"/>
    </location>
</feature>
<gene>
    <name evidence="2" type="ORF">BE18_17065</name>
</gene>
<sequence length="97" mass="10259">MVVAAPRDGATPLSKLFPFSSENAIGPVELDASNGNEAPGDGNLITLGGEVYTRGLGTHAASEIVYYLGGRCSTLTTDVGIDDEVRRRVGLVHRRCR</sequence>
<dbReference type="SMART" id="SM00776">
    <property type="entry name" value="NPCBM"/>
    <property type="match status" value="1"/>
</dbReference>
<dbReference type="Proteomes" id="UP000075515">
    <property type="component" value="Unassembled WGS sequence"/>
</dbReference>
<evidence type="ECO:0000313" key="3">
    <source>
        <dbReference type="Proteomes" id="UP000075515"/>
    </source>
</evidence>
<dbReference type="Gene3D" id="2.60.120.1060">
    <property type="entry name" value="NPCBM/NEW2 domain"/>
    <property type="match status" value="1"/>
</dbReference>
<dbReference type="InterPro" id="IPR008979">
    <property type="entry name" value="Galactose-bd-like_sf"/>
</dbReference>
<dbReference type="EMBL" id="JEMC01003351">
    <property type="protein sequence ID" value="KYF81947.1"/>
    <property type="molecule type" value="Genomic_DNA"/>
</dbReference>
<dbReference type="InterPro" id="IPR038637">
    <property type="entry name" value="NPCBM_sf"/>
</dbReference>
<dbReference type="AlphaFoldDB" id="A0A150RNW3"/>
<comment type="caution">
    <text evidence="2">The sequence shown here is derived from an EMBL/GenBank/DDBJ whole genome shotgun (WGS) entry which is preliminary data.</text>
</comment>
<name>A0A150RNW3_SORCE</name>
<protein>
    <recommendedName>
        <fullName evidence="1">Glycosyl hydrolase family 98 putative carbohydrate-binding module domain-containing protein</fullName>
    </recommendedName>
</protein>
<dbReference type="SUPFAM" id="SSF49785">
    <property type="entry name" value="Galactose-binding domain-like"/>
    <property type="match status" value="1"/>
</dbReference>
<organism evidence="2 3">
    <name type="scientific">Sorangium cellulosum</name>
    <name type="common">Polyangium cellulosum</name>
    <dbReference type="NCBI Taxonomy" id="56"/>
    <lineage>
        <taxon>Bacteria</taxon>
        <taxon>Pseudomonadati</taxon>
        <taxon>Myxococcota</taxon>
        <taxon>Polyangia</taxon>
        <taxon>Polyangiales</taxon>
        <taxon>Polyangiaceae</taxon>
        <taxon>Sorangium</taxon>
    </lineage>
</organism>
<dbReference type="Pfam" id="PF08305">
    <property type="entry name" value="NPCBM"/>
    <property type="match status" value="1"/>
</dbReference>
<accession>A0A150RNW3</accession>
<reference evidence="2 3" key="1">
    <citation type="submission" date="2014-02" db="EMBL/GenBank/DDBJ databases">
        <title>The small core and large imbalanced accessory genome model reveals a collaborative survival strategy of Sorangium cellulosum strains in nature.</title>
        <authorList>
            <person name="Han K."/>
            <person name="Peng R."/>
            <person name="Blom J."/>
            <person name="Li Y.-Z."/>
        </authorList>
    </citation>
    <scope>NUCLEOTIDE SEQUENCE [LARGE SCALE GENOMIC DNA]</scope>
    <source>
        <strain evidence="2 3">So0149</strain>
    </source>
</reference>
<evidence type="ECO:0000313" key="2">
    <source>
        <dbReference type="EMBL" id="KYF81947.1"/>
    </source>
</evidence>
<proteinExistence type="predicted"/>
<dbReference type="InterPro" id="IPR013222">
    <property type="entry name" value="Glyco_hyd_98_carb-bd"/>
</dbReference>